<dbReference type="Proteomes" id="UP000010797">
    <property type="component" value="Chromosome"/>
</dbReference>
<keyword evidence="6" id="KW-1185">Reference proteome</keyword>
<evidence type="ECO:0000256" key="4">
    <source>
        <dbReference type="HAMAP-Rule" id="MF_00213"/>
    </source>
</evidence>
<dbReference type="STRING" id="871963.Desdi_3522"/>
<evidence type="ECO:0000313" key="6">
    <source>
        <dbReference type="Proteomes" id="UP000010797"/>
    </source>
</evidence>
<evidence type="ECO:0000256" key="1">
    <source>
        <dbReference type="ARBA" id="ARBA00022596"/>
    </source>
</evidence>
<feature type="binding site" evidence="4">
    <location>
        <position position="92"/>
    </location>
    <ligand>
        <name>Zn(2+)</name>
        <dbReference type="ChEBI" id="CHEBI:29105"/>
    </ligand>
</feature>
<evidence type="ECO:0000256" key="3">
    <source>
        <dbReference type="ARBA" id="ARBA00022833"/>
    </source>
</evidence>
<dbReference type="GO" id="GO:0051604">
    <property type="term" value="P:protein maturation"/>
    <property type="evidence" value="ECO:0007669"/>
    <property type="project" value="InterPro"/>
</dbReference>
<dbReference type="HAMAP" id="MF_00213">
    <property type="entry name" value="HypA_HybF"/>
    <property type="match status" value="1"/>
</dbReference>
<evidence type="ECO:0000313" key="5">
    <source>
        <dbReference type="EMBL" id="AGA70905.1"/>
    </source>
</evidence>
<protein>
    <recommendedName>
        <fullName evidence="4">Hydrogenase maturation factor HypA</fullName>
    </recommendedName>
</protein>
<dbReference type="RefSeq" id="WP_015263859.1">
    <property type="nucleotide sequence ID" value="NC_019903.1"/>
</dbReference>
<feature type="binding site" evidence="4">
    <location>
        <position position="76"/>
    </location>
    <ligand>
        <name>Zn(2+)</name>
        <dbReference type="ChEBI" id="CHEBI:29105"/>
    </ligand>
</feature>
<dbReference type="OrthoDB" id="9800361at2"/>
<name>L0FD26_DESDL</name>
<keyword evidence="2 4" id="KW-0479">Metal-binding</keyword>
<dbReference type="PANTHER" id="PTHR34535:SF3">
    <property type="entry name" value="HYDROGENASE MATURATION FACTOR HYPA"/>
    <property type="match status" value="1"/>
</dbReference>
<dbReference type="NCBIfam" id="TIGR00100">
    <property type="entry name" value="hypA"/>
    <property type="match status" value="1"/>
</dbReference>
<gene>
    <name evidence="4" type="primary">hypA</name>
    <name evidence="5" type="ordered locus">Desdi_3522</name>
</gene>
<reference evidence="6" key="1">
    <citation type="submission" date="2012-02" db="EMBL/GenBank/DDBJ databases">
        <title>Complete sequence of Desulfitobacterium dichloroeliminans LMG P-21439.</title>
        <authorList>
            <person name="Lucas S."/>
            <person name="Han J."/>
            <person name="Lapidus A."/>
            <person name="Cheng J.-F."/>
            <person name="Goodwin L."/>
            <person name="Pitluck S."/>
            <person name="Peters L."/>
            <person name="Ovchinnikova G."/>
            <person name="Teshima H."/>
            <person name="Detter J.C."/>
            <person name="Han C."/>
            <person name="Tapia R."/>
            <person name="Land M."/>
            <person name="Hauser L."/>
            <person name="Kyrpides N."/>
            <person name="Ivanova N."/>
            <person name="Pagani I."/>
            <person name="Kruse T."/>
            <person name="de Vos W.M."/>
            <person name="Boon N."/>
            <person name="Smidt H."/>
            <person name="Woyke T."/>
        </authorList>
    </citation>
    <scope>NUCLEOTIDE SEQUENCE [LARGE SCALE GENOMIC DNA]</scope>
    <source>
        <strain evidence="6">LMG P-21439 / DCA1</strain>
    </source>
</reference>
<keyword evidence="1 4" id="KW-0533">Nickel</keyword>
<evidence type="ECO:0000256" key="2">
    <source>
        <dbReference type="ARBA" id="ARBA00022723"/>
    </source>
</evidence>
<sequence>MHEMSLMGGVFEVIERTLAQHHVKKVTLVKLKIGKLTNAEPEALQMAFEAYAKGTVSEGAELQIESIPVKGRCKGCGDEFLVGGLLFACPTCQHMVIDIVEGEELLLESLEVEE</sequence>
<keyword evidence="3 4" id="KW-0862">Zinc</keyword>
<feature type="binding site" evidence="4">
    <location>
        <position position="2"/>
    </location>
    <ligand>
        <name>Ni(2+)</name>
        <dbReference type="ChEBI" id="CHEBI:49786"/>
    </ligand>
</feature>
<dbReference type="GO" id="GO:0016151">
    <property type="term" value="F:nickel cation binding"/>
    <property type="evidence" value="ECO:0007669"/>
    <property type="project" value="UniProtKB-UniRule"/>
</dbReference>
<dbReference type="KEGG" id="ddl:Desdi_3522"/>
<dbReference type="Pfam" id="PF01155">
    <property type="entry name" value="HypA"/>
    <property type="match status" value="1"/>
</dbReference>
<proteinExistence type="inferred from homology"/>
<comment type="similarity">
    <text evidence="4">Belongs to the HypA/HybF family.</text>
</comment>
<dbReference type="AlphaFoldDB" id="L0FD26"/>
<organism evidence="5 6">
    <name type="scientific">Desulfitobacterium dichloroeliminans (strain LMG P-21439 / DCA1)</name>
    <dbReference type="NCBI Taxonomy" id="871963"/>
    <lineage>
        <taxon>Bacteria</taxon>
        <taxon>Bacillati</taxon>
        <taxon>Bacillota</taxon>
        <taxon>Clostridia</taxon>
        <taxon>Eubacteriales</taxon>
        <taxon>Desulfitobacteriaceae</taxon>
        <taxon>Desulfitobacterium</taxon>
    </lineage>
</organism>
<accession>L0FD26</accession>
<dbReference type="PANTHER" id="PTHR34535">
    <property type="entry name" value="HYDROGENASE MATURATION FACTOR HYPA"/>
    <property type="match status" value="1"/>
</dbReference>
<feature type="binding site" evidence="4">
    <location>
        <position position="89"/>
    </location>
    <ligand>
        <name>Zn(2+)</name>
        <dbReference type="ChEBI" id="CHEBI:29105"/>
    </ligand>
</feature>
<feature type="binding site" evidence="4">
    <location>
        <position position="73"/>
    </location>
    <ligand>
        <name>Zn(2+)</name>
        <dbReference type="ChEBI" id="CHEBI:29105"/>
    </ligand>
</feature>
<dbReference type="eggNOG" id="COG0375">
    <property type="taxonomic scope" value="Bacteria"/>
</dbReference>
<comment type="function">
    <text evidence="4">Involved in the maturation of [NiFe] hydrogenases. Required for nickel insertion into the metal center of the hydrogenase.</text>
</comment>
<dbReference type="GO" id="GO:0008270">
    <property type="term" value="F:zinc ion binding"/>
    <property type="evidence" value="ECO:0007669"/>
    <property type="project" value="UniProtKB-UniRule"/>
</dbReference>
<dbReference type="HOGENOM" id="CLU_126929_0_0_9"/>
<dbReference type="Gene3D" id="3.30.2320.80">
    <property type="match status" value="1"/>
</dbReference>
<dbReference type="EMBL" id="CP003344">
    <property type="protein sequence ID" value="AGA70905.1"/>
    <property type="molecule type" value="Genomic_DNA"/>
</dbReference>
<dbReference type="InterPro" id="IPR000688">
    <property type="entry name" value="HypA/HybF"/>
</dbReference>
<dbReference type="PIRSF" id="PIRSF004761">
    <property type="entry name" value="Hydrgn_mat_HypA"/>
    <property type="match status" value="1"/>
</dbReference>